<dbReference type="RefSeq" id="WP_135623301.1">
    <property type="nucleotide sequence ID" value="NZ_RQGD01000022.1"/>
</dbReference>
<dbReference type="SUPFAM" id="SSF48029">
    <property type="entry name" value="FliG"/>
    <property type="match status" value="1"/>
</dbReference>
<protein>
    <submittedName>
        <fullName evidence="1">Uncharacterized protein</fullName>
    </submittedName>
</protein>
<evidence type="ECO:0000313" key="1">
    <source>
        <dbReference type="EMBL" id="TGL60378.1"/>
    </source>
</evidence>
<dbReference type="Proteomes" id="UP000297693">
    <property type="component" value="Unassembled WGS sequence"/>
</dbReference>
<dbReference type="OrthoDB" id="329569at2"/>
<proteinExistence type="predicted"/>
<dbReference type="EMBL" id="RQGD01000022">
    <property type="protein sequence ID" value="TGL60378.1"/>
    <property type="molecule type" value="Genomic_DNA"/>
</dbReference>
<dbReference type="InterPro" id="IPR011002">
    <property type="entry name" value="FliG_a-hlx"/>
</dbReference>
<evidence type="ECO:0000313" key="2">
    <source>
        <dbReference type="Proteomes" id="UP000297693"/>
    </source>
</evidence>
<organism evidence="1 2">
    <name type="scientific">Leptospira ognonensis</name>
    <dbReference type="NCBI Taxonomy" id="2484945"/>
    <lineage>
        <taxon>Bacteria</taxon>
        <taxon>Pseudomonadati</taxon>
        <taxon>Spirochaetota</taxon>
        <taxon>Spirochaetia</taxon>
        <taxon>Leptospirales</taxon>
        <taxon>Leptospiraceae</taxon>
        <taxon>Leptospira</taxon>
    </lineage>
</organism>
<keyword evidence="2" id="KW-1185">Reference proteome</keyword>
<accession>A0A4R9K6W1</accession>
<reference evidence="1" key="1">
    <citation type="journal article" date="2019" name="PLoS Negl. Trop. Dis.">
        <title>Revisiting the worldwide diversity of Leptospira species in the environment.</title>
        <authorList>
            <person name="Vincent A.T."/>
            <person name="Schiettekatte O."/>
            <person name="Bourhy P."/>
            <person name="Veyrier F.J."/>
            <person name="Picardeau M."/>
        </authorList>
    </citation>
    <scope>NUCLEOTIDE SEQUENCE [LARGE SCALE GENOMIC DNA]</scope>
    <source>
        <strain evidence="1">201702476</strain>
    </source>
</reference>
<name>A0A4R9K6W1_9LEPT</name>
<dbReference type="AlphaFoldDB" id="A0A4R9K6W1"/>
<gene>
    <name evidence="1" type="ORF">EHQ58_07750</name>
</gene>
<sequence>MSGGEQTLEKVEQLSYFDNRALYYLCNETPPKTLALAFLKLNEKISGSMLGVLDVNRRKFVHELMAIQKEASEEEKVAAATGLLLIADGLISRNLIQKKGQFYYGSSKD</sequence>
<comment type="caution">
    <text evidence="1">The sequence shown here is derived from an EMBL/GenBank/DDBJ whole genome shotgun (WGS) entry which is preliminary data.</text>
</comment>